<proteinExistence type="predicted"/>
<dbReference type="Pfam" id="PF08790">
    <property type="entry name" value="zf-LYAR"/>
    <property type="match status" value="1"/>
</dbReference>
<evidence type="ECO:0000256" key="8">
    <source>
        <dbReference type="SAM" id="MobiDB-lite"/>
    </source>
</evidence>
<dbReference type="GO" id="GO:0008270">
    <property type="term" value="F:zinc ion binding"/>
    <property type="evidence" value="ECO:0007669"/>
    <property type="project" value="UniProtKB-KW"/>
</dbReference>
<dbReference type="SUPFAM" id="SSF57667">
    <property type="entry name" value="beta-beta-alpha zinc fingers"/>
    <property type="match status" value="2"/>
</dbReference>
<dbReference type="AlphaFoldDB" id="A0A8C4Q228"/>
<dbReference type="InterPro" id="IPR058719">
    <property type="entry name" value="WHD_LYAR"/>
</dbReference>
<feature type="domain" description="Cell growth-regulating nucleolar protein-like winged helix" evidence="10">
    <location>
        <begin position="232"/>
        <end position="304"/>
    </location>
</feature>
<feature type="compositionally biased region" description="Basic and acidic residues" evidence="8">
    <location>
        <begin position="125"/>
        <end position="134"/>
    </location>
</feature>
<dbReference type="Proteomes" id="UP000694388">
    <property type="component" value="Unplaced"/>
</dbReference>
<protein>
    <recommendedName>
        <fullName evidence="13">Cell growth-regulating nucleolar protein</fullName>
    </recommendedName>
</protein>
<keyword evidence="4 7" id="KW-0863">Zinc-finger</keyword>
<dbReference type="FunFam" id="3.30.1490.490:FF:000001">
    <property type="entry name" value="cell growth-regulating nucleolar protein-like"/>
    <property type="match status" value="1"/>
</dbReference>
<feature type="compositionally biased region" description="Basic and acidic residues" evidence="8">
    <location>
        <begin position="157"/>
        <end position="170"/>
    </location>
</feature>
<dbReference type="PANTHER" id="PTHR13100">
    <property type="entry name" value="CELL GROWTH-REGULATING NUCLEOLAR PROTEIN LYAR"/>
    <property type="match status" value="1"/>
</dbReference>
<dbReference type="Gene3D" id="3.30.1490.490">
    <property type="match status" value="1"/>
</dbReference>
<evidence type="ECO:0000313" key="11">
    <source>
        <dbReference type="Ensembl" id="ENSEBUP00000008803.1"/>
    </source>
</evidence>
<evidence type="ECO:0000256" key="4">
    <source>
        <dbReference type="ARBA" id="ARBA00022771"/>
    </source>
</evidence>
<feature type="domain" description="Zinc finger C2H2 LYAR-type" evidence="9">
    <location>
        <begin position="32"/>
        <end position="58"/>
    </location>
</feature>
<dbReference type="GeneTree" id="ENSGT00390000003477"/>
<accession>A0A8C4Q228</accession>
<evidence type="ECO:0000256" key="2">
    <source>
        <dbReference type="ARBA" id="ARBA00022723"/>
    </source>
</evidence>
<dbReference type="OMA" id="QNWIKNS"/>
<dbReference type="Ensembl" id="ENSEBUT00000009315.1">
    <property type="protein sequence ID" value="ENSEBUP00000008803.1"/>
    <property type="gene ID" value="ENSEBUG00000005682.1"/>
</dbReference>
<dbReference type="GO" id="GO:0006364">
    <property type="term" value="P:rRNA processing"/>
    <property type="evidence" value="ECO:0007669"/>
    <property type="project" value="TreeGrafter"/>
</dbReference>
<dbReference type="InterPro" id="IPR036236">
    <property type="entry name" value="Znf_C2H2_sf"/>
</dbReference>
<evidence type="ECO:0000259" key="9">
    <source>
        <dbReference type="Pfam" id="PF08790"/>
    </source>
</evidence>
<dbReference type="GO" id="GO:0000122">
    <property type="term" value="P:negative regulation of transcription by RNA polymerase II"/>
    <property type="evidence" value="ECO:0007669"/>
    <property type="project" value="TreeGrafter"/>
</dbReference>
<evidence type="ECO:0008006" key="13">
    <source>
        <dbReference type="Google" id="ProtNLM"/>
    </source>
</evidence>
<reference evidence="11" key="1">
    <citation type="submission" date="2025-08" db="UniProtKB">
        <authorList>
            <consortium name="Ensembl"/>
        </authorList>
    </citation>
    <scope>IDENTIFICATION</scope>
</reference>
<evidence type="ECO:0000256" key="7">
    <source>
        <dbReference type="PROSITE-ProRule" id="PRU01145"/>
    </source>
</evidence>
<evidence type="ECO:0000256" key="3">
    <source>
        <dbReference type="ARBA" id="ARBA00022737"/>
    </source>
</evidence>
<evidence type="ECO:0000256" key="5">
    <source>
        <dbReference type="ARBA" id="ARBA00022833"/>
    </source>
</evidence>
<organism evidence="11 12">
    <name type="scientific">Eptatretus burgeri</name>
    <name type="common">Inshore hagfish</name>
    <dbReference type="NCBI Taxonomy" id="7764"/>
    <lineage>
        <taxon>Eukaryota</taxon>
        <taxon>Metazoa</taxon>
        <taxon>Chordata</taxon>
        <taxon>Craniata</taxon>
        <taxon>Vertebrata</taxon>
        <taxon>Cyclostomata</taxon>
        <taxon>Myxini</taxon>
        <taxon>Myxiniformes</taxon>
        <taxon>Myxinidae</taxon>
        <taxon>Eptatretinae</taxon>
        <taxon>Eptatretus</taxon>
    </lineage>
</organism>
<dbReference type="PROSITE" id="PS51804">
    <property type="entry name" value="ZF_C2HC_LYAR"/>
    <property type="match status" value="2"/>
</dbReference>
<dbReference type="InterPro" id="IPR039999">
    <property type="entry name" value="LYAR"/>
</dbReference>
<dbReference type="InterPro" id="IPR014898">
    <property type="entry name" value="Znf_C2H2_LYAR"/>
</dbReference>
<feature type="compositionally biased region" description="Basic residues" evidence="8">
    <location>
        <begin position="135"/>
        <end position="144"/>
    </location>
</feature>
<keyword evidence="3" id="KW-0677">Repeat</keyword>
<keyword evidence="5" id="KW-0862">Zinc</keyword>
<reference evidence="11" key="2">
    <citation type="submission" date="2025-09" db="UniProtKB">
        <authorList>
            <consortium name="Ensembl"/>
        </authorList>
    </citation>
    <scope>IDENTIFICATION</scope>
</reference>
<name>A0A8C4Q228_EPTBU</name>
<dbReference type="Pfam" id="PF25879">
    <property type="entry name" value="WHD_LYAR"/>
    <property type="match status" value="1"/>
</dbReference>
<dbReference type="PANTHER" id="PTHR13100:SF10">
    <property type="entry name" value="CELL GROWTH-REGULATING NUCLEOLAR PROTEIN"/>
    <property type="match status" value="1"/>
</dbReference>
<evidence type="ECO:0000259" key="10">
    <source>
        <dbReference type="Pfam" id="PF25879"/>
    </source>
</evidence>
<feature type="compositionally biased region" description="Basic and acidic residues" evidence="8">
    <location>
        <begin position="196"/>
        <end position="219"/>
    </location>
</feature>
<keyword evidence="12" id="KW-1185">Reference proteome</keyword>
<comment type="subcellular location">
    <subcellularLocation>
        <location evidence="1">Nucleus</location>
    </subcellularLocation>
</comment>
<evidence type="ECO:0000256" key="1">
    <source>
        <dbReference type="ARBA" id="ARBA00004123"/>
    </source>
</evidence>
<dbReference type="GO" id="GO:0005730">
    <property type="term" value="C:nucleolus"/>
    <property type="evidence" value="ECO:0007669"/>
    <property type="project" value="TreeGrafter"/>
</dbReference>
<dbReference type="GO" id="GO:0003677">
    <property type="term" value="F:DNA binding"/>
    <property type="evidence" value="ECO:0007669"/>
    <property type="project" value="InterPro"/>
</dbReference>
<evidence type="ECO:0000313" key="12">
    <source>
        <dbReference type="Proteomes" id="UP000694388"/>
    </source>
</evidence>
<keyword evidence="2" id="KW-0479">Metal-binding</keyword>
<evidence type="ECO:0000256" key="6">
    <source>
        <dbReference type="ARBA" id="ARBA00023242"/>
    </source>
</evidence>
<keyword evidence="6" id="KW-0539">Nucleus</keyword>
<feature type="region of interest" description="Disordered" evidence="8">
    <location>
        <begin position="125"/>
        <end position="219"/>
    </location>
</feature>
<sequence length="305" mass="34485">MVCFSCAACGESMKKAQVENHRRQCRGCKSMSCLDCGKEFRGEEYQMHLKCITEKEKYGSKDFDAKQGKGNSKQSQSLEVSVLIGNLCIHFDVTGCVFAFQIQKSGAGTLDSTLEKEDAVNEKVEGAMKLDKNSKREKKRKRKEKKEAESAGEVCEQEERSRTKKQKSEDATDADVELNNENPSVEKKKKKKKKSTDKDSENCGVENDKQKQKKKEQEMSSHFCPLLFLPGEKFSWKSAIKSILQEAEGNQMSAKKLRKKVIAQYQVHTSGKPTLSENELKTNFDKVIVKNPKFSLVEDKVSLLV</sequence>